<dbReference type="EMBL" id="PVOB01000164">
    <property type="protein sequence ID" value="PRO94512.1"/>
    <property type="molecule type" value="Genomic_DNA"/>
</dbReference>
<dbReference type="Proteomes" id="UP000238378">
    <property type="component" value="Unassembled WGS sequence"/>
</dbReference>
<feature type="non-terminal residue" evidence="2">
    <location>
        <position position="119"/>
    </location>
</feature>
<name>A0ABX5D1P0_LACPE</name>
<evidence type="ECO:0000256" key="1">
    <source>
        <dbReference type="SAM" id="MobiDB-lite"/>
    </source>
</evidence>
<accession>A0ABX5D1P0</accession>
<organism evidence="2 3">
    <name type="scientific">Lactiplantibacillus pentosus</name>
    <name type="common">Lactobacillus pentosus</name>
    <dbReference type="NCBI Taxonomy" id="1589"/>
    <lineage>
        <taxon>Bacteria</taxon>
        <taxon>Bacillati</taxon>
        <taxon>Bacillota</taxon>
        <taxon>Bacilli</taxon>
        <taxon>Lactobacillales</taxon>
        <taxon>Lactobacillaceae</taxon>
        <taxon>Lactiplantibacillus</taxon>
    </lineage>
</organism>
<protein>
    <submittedName>
        <fullName evidence="2">Conjugal transfer protein</fullName>
    </submittedName>
</protein>
<evidence type="ECO:0000313" key="2">
    <source>
        <dbReference type="EMBL" id="PRO94512.1"/>
    </source>
</evidence>
<keyword evidence="3" id="KW-1185">Reference proteome</keyword>
<feature type="region of interest" description="Disordered" evidence="1">
    <location>
        <begin position="1"/>
        <end position="35"/>
    </location>
</feature>
<proteinExistence type="predicted"/>
<reference evidence="2 3" key="1">
    <citation type="submission" date="2018-03" db="EMBL/GenBank/DDBJ databases">
        <title>Draft Genome Sequences of six Lactobacillus pentosus Strains Isolated from Brines of Traditionally Fermented Spanish-Style Green Table Olives.</title>
        <authorList>
            <person name="Calero-Delgado B."/>
            <person name="Martin-Platero A.M."/>
            <person name="Perez-Pulido A.J."/>
            <person name="Benitez-Cabello A."/>
            <person name="Casimiro-Soriguer C.S."/>
            <person name="Martinez-Bueno M."/>
            <person name="Arroyo-Lopez F.N."/>
            <person name="Rodriguez-Gomez F."/>
            <person name="Bautista-Gallego J."/>
            <person name="Garrido-Fernandez A."/>
            <person name="Jimenez-Diaz R."/>
        </authorList>
    </citation>
    <scope>NUCLEOTIDE SEQUENCE [LARGE SCALE GENOMIC DNA]</scope>
    <source>
        <strain evidence="2 3">IG2</strain>
    </source>
</reference>
<sequence length="119" mass="13721">MSFGDKVIDLFMPTKKENSQSTGEPTGRKPQPAGEDFTKLIDRDSLHSLFPFSWEQYPTYVQSGENFIRVLAIADYPKRVYGNWLSELKRKKGVIDIVQYIDSASNNSMITYYKKTIQN</sequence>
<comment type="caution">
    <text evidence="2">The sequence shown here is derived from an EMBL/GenBank/DDBJ whole genome shotgun (WGS) entry which is preliminary data.</text>
</comment>
<evidence type="ECO:0000313" key="3">
    <source>
        <dbReference type="Proteomes" id="UP000238378"/>
    </source>
</evidence>
<gene>
    <name evidence="2" type="ORF">C6Y08_09635</name>
</gene>